<keyword evidence="3" id="KW-1185">Reference proteome</keyword>
<gene>
    <name evidence="2" type="ORF">ACFFHF_15825</name>
</gene>
<reference evidence="2 3" key="1">
    <citation type="submission" date="2024-09" db="EMBL/GenBank/DDBJ databases">
        <authorList>
            <person name="Sun Q."/>
            <person name="Mori K."/>
        </authorList>
    </citation>
    <scope>NUCLEOTIDE SEQUENCE [LARGE SCALE GENOMIC DNA]</scope>
    <source>
        <strain evidence="2 3">CGMCC 1.9126</strain>
    </source>
</reference>
<dbReference type="InterPro" id="IPR036259">
    <property type="entry name" value="MFS_trans_sf"/>
</dbReference>
<dbReference type="RefSeq" id="WP_160547535.1">
    <property type="nucleotide sequence ID" value="NZ_JBHLUU010000109.1"/>
</dbReference>
<keyword evidence="1" id="KW-0472">Membrane</keyword>
<sequence length="96" mass="10596">MAWSLFKLGAFLIIMHLSTDDNLGVNMGTYNGLYRLASLVGMLIGGLLVDLIGLEVISFFLGLAVFTTTPFIYGYIPKTLGGTEDNLQMVYLYLTY</sequence>
<name>A0ABV6KTM6_9BACI</name>
<feature type="transmembrane region" description="Helical" evidence="1">
    <location>
        <begin position="32"/>
        <end position="49"/>
    </location>
</feature>
<comment type="caution">
    <text evidence="2">The sequence shown here is derived from an EMBL/GenBank/DDBJ whole genome shotgun (WGS) entry which is preliminary data.</text>
</comment>
<protein>
    <submittedName>
        <fullName evidence="2">Uncharacterized protein</fullName>
    </submittedName>
</protein>
<evidence type="ECO:0000256" key="1">
    <source>
        <dbReference type="SAM" id="Phobius"/>
    </source>
</evidence>
<dbReference type="Proteomes" id="UP001589738">
    <property type="component" value="Unassembled WGS sequence"/>
</dbReference>
<proteinExistence type="predicted"/>
<feature type="transmembrane region" description="Helical" evidence="1">
    <location>
        <begin position="56"/>
        <end position="76"/>
    </location>
</feature>
<dbReference type="SUPFAM" id="SSF103473">
    <property type="entry name" value="MFS general substrate transporter"/>
    <property type="match status" value="1"/>
</dbReference>
<keyword evidence="1" id="KW-0812">Transmembrane</keyword>
<dbReference type="EMBL" id="JBHLUU010000109">
    <property type="protein sequence ID" value="MFC0476674.1"/>
    <property type="molecule type" value="Genomic_DNA"/>
</dbReference>
<evidence type="ECO:0000313" key="3">
    <source>
        <dbReference type="Proteomes" id="UP001589738"/>
    </source>
</evidence>
<keyword evidence="1" id="KW-1133">Transmembrane helix</keyword>
<dbReference type="Gene3D" id="1.20.1250.20">
    <property type="entry name" value="MFS general substrate transporter like domains"/>
    <property type="match status" value="1"/>
</dbReference>
<organism evidence="2 3">
    <name type="scientific">Robertmurraya beringensis</name>
    <dbReference type="NCBI Taxonomy" id="641660"/>
    <lineage>
        <taxon>Bacteria</taxon>
        <taxon>Bacillati</taxon>
        <taxon>Bacillota</taxon>
        <taxon>Bacilli</taxon>
        <taxon>Bacillales</taxon>
        <taxon>Bacillaceae</taxon>
        <taxon>Robertmurraya</taxon>
    </lineage>
</organism>
<accession>A0ABV6KTM6</accession>
<evidence type="ECO:0000313" key="2">
    <source>
        <dbReference type="EMBL" id="MFC0476674.1"/>
    </source>
</evidence>